<evidence type="ECO:0000256" key="2">
    <source>
        <dbReference type="ARBA" id="ARBA00023002"/>
    </source>
</evidence>
<dbReference type="PRINTS" id="PR00080">
    <property type="entry name" value="SDRFAMILY"/>
</dbReference>
<sequence length="281" mass="30800">MKTWLITGSSSGIGKGIAKAVLTNGDQAVLIARNIGKLQELVDRYPETSYAVKMDVSDSNDRKSAVAKAVQKFGSVDVLVNSAGYGYRSAVEEGEENEIRKLFDVNFFGPSELIREILPQMRERKNGIIINITSMGGIRGAVGNGWYSAAKGSLELLSDTLYKECRPLGIQVLTVEPGAFRTGFYGELRGTKNSIHDYMDTAGRMHIENMVNRYDQLGDPDKAGQIIVNLILVNGGKLPKRFALGSDAVQAIQSEYESRLSELNTWKTLSCSSDYEDGGKR</sequence>
<comment type="caution">
    <text evidence="3">The sequence shown here is derived from an EMBL/GenBank/DDBJ whole genome shotgun (WGS) entry which is preliminary data.</text>
</comment>
<dbReference type="PANTHER" id="PTHR43976">
    <property type="entry name" value="SHORT CHAIN DEHYDROGENASE"/>
    <property type="match status" value="1"/>
</dbReference>
<dbReference type="CDD" id="cd05374">
    <property type="entry name" value="17beta-HSD-like_SDR_c"/>
    <property type="match status" value="1"/>
</dbReference>
<accession>A0A645CVB2</accession>
<dbReference type="PANTHER" id="PTHR43976:SF16">
    <property type="entry name" value="SHORT-CHAIN DEHYDROGENASE_REDUCTASE FAMILY PROTEIN"/>
    <property type="match status" value="1"/>
</dbReference>
<organism evidence="3">
    <name type="scientific">bioreactor metagenome</name>
    <dbReference type="NCBI Taxonomy" id="1076179"/>
    <lineage>
        <taxon>unclassified sequences</taxon>
        <taxon>metagenomes</taxon>
        <taxon>ecological metagenomes</taxon>
    </lineage>
</organism>
<dbReference type="InterPro" id="IPR002347">
    <property type="entry name" value="SDR_fam"/>
</dbReference>
<dbReference type="GO" id="GO:0016491">
    <property type="term" value="F:oxidoreductase activity"/>
    <property type="evidence" value="ECO:0007669"/>
    <property type="project" value="UniProtKB-KW"/>
</dbReference>
<dbReference type="InterPro" id="IPR036291">
    <property type="entry name" value="NAD(P)-bd_dom_sf"/>
</dbReference>
<dbReference type="AlphaFoldDB" id="A0A645CVB2"/>
<gene>
    <name evidence="3" type="ORF">SDC9_128152</name>
</gene>
<comment type="similarity">
    <text evidence="1">Belongs to the short-chain dehydrogenases/reductases (SDR) family.</text>
</comment>
<proteinExistence type="inferred from homology"/>
<keyword evidence="2" id="KW-0560">Oxidoreductase</keyword>
<evidence type="ECO:0000256" key="1">
    <source>
        <dbReference type="ARBA" id="ARBA00006484"/>
    </source>
</evidence>
<reference evidence="3" key="1">
    <citation type="submission" date="2019-08" db="EMBL/GenBank/DDBJ databases">
        <authorList>
            <person name="Kucharzyk K."/>
            <person name="Murdoch R.W."/>
            <person name="Higgins S."/>
            <person name="Loffler F."/>
        </authorList>
    </citation>
    <scope>NUCLEOTIDE SEQUENCE</scope>
</reference>
<dbReference type="PRINTS" id="PR00081">
    <property type="entry name" value="GDHRDH"/>
</dbReference>
<evidence type="ECO:0008006" key="4">
    <source>
        <dbReference type="Google" id="ProtNLM"/>
    </source>
</evidence>
<dbReference type="SUPFAM" id="SSF51735">
    <property type="entry name" value="NAD(P)-binding Rossmann-fold domains"/>
    <property type="match status" value="1"/>
</dbReference>
<dbReference type="Gene3D" id="3.40.50.720">
    <property type="entry name" value="NAD(P)-binding Rossmann-like Domain"/>
    <property type="match status" value="1"/>
</dbReference>
<protein>
    <recommendedName>
        <fullName evidence="4">3-(cis-5,6-dihydroxycyclohexa-1,3-dien-1-yl)propanoate dehydrogenase</fullName>
    </recommendedName>
</protein>
<dbReference type="EMBL" id="VSSQ01030538">
    <property type="protein sequence ID" value="MPM81100.1"/>
    <property type="molecule type" value="Genomic_DNA"/>
</dbReference>
<dbReference type="InterPro" id="IPR051911">
    <property type="entry name" value="SDR_oxidoreductase"/>
</dbReference>
<evidence type="ECO:0000313" key="3">
    <source>
        <dbReference type="EMBL" id="MPM81100.1"/>
    </source>
</evidence>
<dbReference type="Pfam" id="PF00106">
    <property type="entry name" value="adh_short"/>
    <property type="match status" value="1"/>
</dbReference>
<name>A0A645CVB2_9ZZZZ</name>